<dbReference type="RefSeq" id="WP_153758306.1">
    <property type="nucleotide sequence ID" value="NZ_CP045851.1"/>
</dbReference>
<evidence type="ECO:0000313" key="3">
    <source>
        <dbReference type="Proteomes" id="UP000334019"/>
    </source>
</evidence>
<reference evidence="2 3" key="1">
    <citation type="submission" date="2019-11" db="EMBL/GenBank/DDBJ databases">
        <authorList>
            <person name="He Y."/>
        </authorList>
    </citation>
    <scope>NUCLEOTIDE SEQUENCE [LARGE SCALE GENOMIC DNA]</scope>
    <source>
        <strain evidence="2 3">SCSIO 58843</strain>
    </source>
</reference>
<dbReference type="Gene3D" id="2.30.110.10">
    <property type="entry name" value="Electron Transport, Fmn-binding Protein, Chain A"/>
    <property type="match status" value="1"/>
</dbReference>
<dbReference type="KEGG" id="atq:GH723_03275"/>
<protein>
    <submittedName>
        <fullName evidence="2">Nitroreductase family deazaflavin-dependent oxidoreductase</fullName>
    </submittedName>
</protein>
<dbReference type="AlphaFoldDB" id="A0A5Q2RK20"/>
<dbReference type="InterPro" id="IPR012349">
    <property type="entry name" value="Split_barrel_FMN-bd"/>
</dbReference>
<evidence type="ECO:0000313" key="2">
    <source>
        <dbReference type="EMBL" id="QGG94200.1"/>
    </source>
</evidence>
<keyword evidence="1" id="KW-0812">Transmembrane</keyword>
<keyword evidence="3" id="KW-1185">Reference proteome</keyword>
<dbReference type="EMBL" id="CP045851">
    <property type="protein sequence ID" value="QGG94200.1"/>
    <property type="molecule type" value="Genomic_DNA"/>
</dbReference>
<proteinExistence type="predicted"/>
<dbReference type="Proteomes" id="UP000334019">
    <property type="component" value="Chromosome"/>
</dbReference>
<organism evidence="2 3">
    <name type="scientific">Actinomarinicola tropica</name>
    <dbReference type="NCBI Taxonomy" id="2789776"/>
    <lineage>
        <taxon>Bacteria</taxon>
        <taxon>Bacillati</taxon>
        <taxon>Actinomycetota</taxon>
        <taxon>Acidimicrobiia</taxon>
        <taxon>Acidimicrobiales</taxon>
        <taxon>Iamiaceae</taxon>
        <taxon>Actinomarinicola</taxon>
    </lineage>
</organism>
<gene>
    <name evidence="2" type="ORF">GH723_03275</name>
</gene>
<name>A0A5Q2RK20_9ACTN</name>
<feature type="transmembrane region" description="Helical" evidence="1">
    <location>
        <begin position="6"/>
        <end position="27"/>
    </location>
</feature>
<sequence>MQRRTRVLIAVVVGAPVGFLAFVFVAIRTRSPRMLRLVRRFNRAFTNRVQRRFAGTPGAAASLIRHEGRRSRRAYATPIGAFEIEDGFVVTLPYGSTADWVQNVMAAGSAVLVHEGRTVPVDRPELIRVAEARDWFPASEQRIHRLFRIEHGLRLHRAPTRDGAPQGI</sequence>
<evidence type="ECO:0000256" key="1">
    <source>
        <dbReference type="SAM" id="Phobius"/>
    </source>
</evidence>
<accession>A0A5Q2RK20</accession>
<keyword evidence="1" id="KW-1133">Transmembrane helix</keyword>
<keyword evidence="1" id="KW-0472">Membrane</keyword>